<feature type="compositionally biased region" description="Low complexity" evidence="6">
    <location>
        <begin position="48"/>
        <end position="73"/>
    </location>
</feature>
<proteinExistence type="inferred from homology"/>
<keyword evidence="8" id="KW-1185">Reference proteome</keyword>
<keyword evidence="5" id="KW-0539">Nucleus</keyword>
<feature type="compositionally biased region" description="Acidic residues" evidence="6">
    <location>
        <begin position="499"/>
        <end position="508"/>
    </location>
</feature>
<feature type="compositionally biased region" description="Basic and acidic residues" evidence="6">
    <location>
        <begin position="550"/>
        <end position="572"/>
    </location>
</feature>
<evidence type="ECO:0000256" key="1">
    <source>
        <dbReference type="ARBA" id="ARBA00004123"/>
    </source>
</evidence>
<feature type="compositionally biased region" description="Pro residues" evidence="6">
    <location>
        <begin position="786"/>
        <end position="797"/>
    </location>
</feature>
<sequence length="812" mass="88801">MAALQDPAAAPASSSSSSSSSSLSASAAAGGDVEVDGIDGASSSIQNPASESTPTTTTAAAATSKPAASSPEAQPEKDAHDDSDGDGEGDDDGPKLPIRDKDGFMRVVVDRFQTRDWIHSSLLSESQIRLEKDTRDALSRVSDYRSYKEFYAQFPGRLYGEGYRGYGNGFTENGSTTKLIYPAQKPRPGRRTTPAIRFSKREMKKQAEQCEDLVPIRIDVDWDKVKLRDTFTFNLHERLISAEVFAAQLVEDMGLKPPLADPVYQQVVQQVHEQLSNYYPFAFSEEEALDPELPYSAYKNDEMRILIKLNITIGAHTLVDQFEWELNNPLNSPEEFAACMARDLSLSGEFMTAIAHCIREQAQLFTRSLYSIGHAFDGRPIEDPDLVAAFLPSPLPSVFRPQQQAKDFAPYLYENTEAELERSETMFSREQRRNKRSITRRGGPQLPDLKERQRTIRTSIVSSVLPGAALDIEDTRLFKRSTNNTTGRGKRAAHNGEISDSEESDDSMPDSPAMSHLQQGTARTRGIRGAATAAAQRMANIGRSETPEAVIHHQESTRASRRFGREATREQTEEPQQCMVTLRVNPTRLRKFMRDLRLRQTTSATATPTPAHQRPPNAAAPGSMGPPSSTPAPVRTAAAPNPPSQVGRIPAPPVGPNGAAPTIPPPPPPDWLVNSLGELQKSYPNDMFEGFMRYFAVNSETGHFMSLPLKPEDLNSGKAAYCWLPRIRCLDCTGKSYTVGPEQTVQNFEVHLKNKDHTKRVKARLDGRSPSVASNSTRGGQQQTPTPGPTLPPPPSSSPGAAGTAPASTGGS</sequence>
<reference evidence="7" key="2">
    <citation type="submission" date="2023-05" db="EMBL/GenBank/DDBJ databases">
        <authorList>
            <consortium name="Lawrence Berkeley National Laboratory"/>
            <person name="Steindorff A."/>
            <person name="Hensen N."/>
            <person name="Bonometti L."/>
            <person name="Westerberg I."/>
            <person name="Brannstrom I.O."/>
            <person name="Guillou S."/>
            <person name="Cros-Aarteil S."/>
            <person name="Calhoun S."/>
            <person name="Haridas S."/>
            <person name="Kuo A."/>
            <person name="Mondo S."/>
            <person name="Pangilinan J."/>
            <person name="Riley R."/>
            <person name="Labutti K."/>
            <person name="Andreopoulos B."/>
            <person name="Lipzen A."/>
            <person name="Chen C."/>
            <person name="Yanf M."/>
            <person name="Daum C."/>
            <person name="Ng V."/>
            <person name="Clum A."/>
            <person name="Ohm R."/>
            <person name="Martin F."/>
            <person name="Silar P."/>
            <person name="Natvig D."/>
            <person name="Lalanne C."/>
            <person name="Gautier V."/>
            <person name="Ament-Velasquez S.L."/>
            <person name="Kruys A."/>
            <person name="Hutchinson M.I."/>
            <person name="Powell A.J."/>
            <person name="Barry K."/>
            <person name="Miller A.N."/>
            <person name="Grigoriev I.V."/>
            <person name="Debuchy R."/>
            <person name="Gladieux P."/>
            <person name="Thoren M.H."/>
            <person name="Johannesson H."/>
        </authorList>
    </citation>
    <scope>NUCLEOTIDE SEQUENCE</scope>
    <source>
        <strain evidence="7">PSN309</strain>
    </source>
</reference>
<keyword evidence="4" id="KW-0804">Transcription</keyword>
<evidence type="ECO:0000256" key="6">
    <source>
        <dbReference type="SAM" id="MobiDB-lite"/>
    </source>
</evidence>
<feature type="region of interest" description="Disordered" evidence="6">
    <location>
        <begin position="543"/>
        <end position="576"/>
    </location>
</feature>
<evidence type="ECO:0000256" key="3">
    <source>
        <dbReference type="ARBA" id="ARBA00023015"/>
    </source>
</evidence>
<dbReference type="PANTHER" id="PTHR10019">
    <property type="entry name" value="SNF5"/>
    <property type="match status" value="1"/>
</dbReference>
<evidence type="ECO:0000313" key="8">
    <source>
        <dbReference type="Proteomes" id="UP001302126"/>
    </source>
</evidence>
<comment type="caution">
    <text evidence="7">The sequence shown here is derived from an EMBL/GenBank/DDBJ whole genome shotgun (WGS) entry which is preliminary data.</text>
</comment>
<evidence type="ECO:0000256" key="5">
    <source>
        <dbReference type="ARBA" id="ARBA00023242"/>
    </source>
</evidence>
<feature type="compositionally biased region" description="Low complexity" evidence="6">
    <location>
        <begin position="8"/>
        <end position="29"/>
    </location>
</feature>
<evidence type="ECO:0000256" key="4">
    <source>
        <dbReference type="ARBA" id="ARBA00023163"/>
    </source>
</evidence>
<accession>A0AAN7AKU8</accession>
<feature type="compositionally biased region" description="Low complexity" evidence="6">
    <location>
        <begin position="509"/>
        <end position="529"/>
    </location>
</feature>
<dbReference type="EMBL" id="MU864366">
    <property type="protein sequence ID" value="KAK4190419.1"/>
    <property type="molecule type" value="Genomic_DNA"/>
</dbReference>
<dbReference type="GO" id="GO:0006338">
    <property type="term" value="P:chromatin remodeling"/>
    <property type="evidence" value="ECO:0007669"/>
    <property type="project" value="InterPro"/>
</dbReference>
<dbReference type="GO" id="GO:0000228">
    <property type="term" value="C:nuclear chromosome"/>
    <property type="evidence" value="ECO:0007669"/>
    <property type="project" value="InterPro"/>
</dbReference>
<protein>
    <submittedName>
        <fullName evidence="7">Uncharacterized protein</fullName>
    </submittedName>
</protein>
<dbReference type="Proteomes" id="UP001302126">
    <property type="component" value="Unassembled WGS sequence"/>
</dbReference>
<feature type="compositionally biased region" description="Low complexity" evidence="6">
    <location>
        <begin position="601"/>
        <end position="611"/>
    </location>
</feature>
<gene>
    <name evidence="7" type="ORF">QBC35DRAFT_471830</name>
</gene>
<evidence type="ECO:0000313" key="7">
    <source>
        <dbReference type="EMBL" id="KAK4190419.1"/>
    </source>
</evidence>
<dbReference type="InterPro" id="IPR006939">
    <property type="entry name" value="SNF5"/>
</dbReference>
<evidence type="ECO:0000256" key="2">
    <source>
        <dbReference type="ARBA" id="ARBA00010239"/>
    </source>
</evidence>
<feature type="region of interest" description="Disordered" evidence="6">
    <location>
        <begin position="422"/>
        <end position="454"/>
    </location>
</feature>
<name>A0AAN7AKU8_9PEZI</name>
<feature type="region of interest" description="Disordered" evidence="6">
    <location>
        <begin position="600"/>
        <end position="670"/>
    </location>
</feature>
<feature type="compositionally biased region" description="Basic and acidic residues" evidence="6">
    <location>
        <begin position="422"/>
        <end position="431"/>
    </location>
</feature>
<feature type="region of interest" description="Disordered" evidence="6">
    <location>
        <begin position="1"/>
        <end position="99"/>
    </location>
</feature>
<feature type="region of interest" description="Disordered" evidence="6">
    <location>
        <begin position="481"/>
        <end position="529"/>
    </location>
</feature>
<reference evidence="7" key="1">
    <citation type="journal article" date="2023" name="Mol. Phylogenet. Evol.">
        <title>Genome-scale phylogeny and comparative genomics of the fungal order Sordariales.</title>
        <authorList>
            <person name="Hensen N."/>
            <person name="Bonometti L."/>
            <person name="Westerberg I."/>
            <person name="Brannstrom I.O."/>
            <person name="Guillou S."/>
            <person name="Cros-Aarteil S."/>
            <person name="Calhoun S."/>
            <person name="Haridas S."/>
            <person name="Kuo A."/>
            <person name="Mondo S."/>
            <person name="Pangilinan J."/>
            <person name="Riley R."/>
            <person name="LaButti K."/>
            <person name="Andreopoulos B."/>
            <person name="Lipzen A."/>
            <person name="Chen C."/>
            <person name="Yan M."/>
            <person name="Daum C."/>
            <person name="Ng V."/>
            <person name="Clum A."/>
            <person name="Steindorff A."/>
            <person name="Ohm R.A."/>
            <person name="Martin F."/>
            <person name="Silar P."/>
            <person name="Natvig D.O."/>
            <person name="Lalanne C."/>
            <person name="Gautier V."/>
            <person name="Ament-Velasquez S.L."/>
            <person name="Kruys A."/>
            <person name="Hutchinson M.I."/>
            <person name="Powell A.J."/>
            <person name="Barry K."/>
            <person name="Miller A.N."/>
            <person name="Grigoriev I.V."/>
            <person name="Debuchy R."/>
            <person name="Gladieux P."/>
            <person name="Hiltunen Thoren M."/>
            <person name="Johannesson H."/>
        </authorList>
    </citation>
    <scope>NUCLEOTIDE SEQUENCE</scope>
    <source>
        <strain evidence="7">PSN309</strain>
    </source>
</reference>
<feature type="compositionally biased region" description="Low complexity" evidence="6">
    <location>
        <begin position="798"/>
        <end position="812"/>
    </location>
</feature>
<feature type="compositionally biased region" description="Polar residues" evidence="6">
    <location>
        <begin position="771"/>
        <end position="783"/>
    </location>
</feature>
<keyword evidence="3" id="KW-0805">Transcription regulation</keyword>
<feature type="region of interest" description="Disordered" evidence="6">
    <location>
        <begin position="756"/>
        <end position="812"/>
    </location>
</feature>
<dbReference type="AlphaFoldDB" id="A0AAN7AKU8"/>
<comment type="similarity">
    <text evidence="2">Belongs to the SNF5 family.</text>
</comment>
<dbReference type="Pfam" id="PF04855">
    <property type="entry name" value="SNF5"/>
    <property type="match status" value="1"/>
</dbReference>
<organism evidence="7 8">
    <name type="scientific">Podospora australis</name>
    <dbReference type="NCBI Taxonomy" id="1536484"/>
    <lineage>
        <taxon>Eukaryota</taxon>
        <taxon>Fungi</taxon>
        <taxon>Dikarya</taxon>
        <taxon>Ascomycota</taxon>
        <taxon>Pezizomycotina</taxon>
        <taxon>Sordariomycetes</taxon>
        <taxon>Sordariomycetidae</taxon>
        <taxon>Sordariales</taxon>
        <taxon>Podosporaceae</taxon>
        <taxon>Podospora</taxon>
    </lineage>
</organism>
<comment type="subcellular location">
    <subcellularLocation>
        <location evidence="1">Nucleus</location>
    </subcellularLocation>
</comment>